<protein>
    <submittedName>
        <fullName evidence="2">Uncharacterized protein</fullName>
    </submittedName>
</protein>
<dbReference type="AlphaFoldDB" id="A0A8T1V1J1"/>
<feature type="region of interest" description="Disordered" evidence="1">
    <location>
        <begin position="92"/>
        <end position="113"/>
    </location>
</feature>
<sequence length="113" mass="12701">MKHDGFIRAEANDLCRFKVRGSNGQVKLSKMFALIEDVKTKMLPRSQTTLEQIFISFASQQEEHTWGAGKTTLMQPSSNAKLDGLLMDIHSESPTTNHSRGSRQFQSMSTLLL</sequence>
<accession>A0A8T1V1J1</accession>
<name>A0A8T1V1J1_9STRA</name>
<evidence type="ECO:0000313" key="2">
    <source>
        <dbReference type="EMBL" id="KAG6972885.1"/>
    </source>
</evidence>
<evidence type="ECO:0000313" key="3">
    <source>
        <dbReference type="Proteomes" id="UP000688947"/>
    </source>
</evidence>
<dbReference type="OrthoDB" id="10255969at2759"/>
<comment type="caution">
    <text evidence="2">The sequence shown here is derived from an EMBL/GenBank/DDBJ whole genome shotgun (WGS) entry which is preliminary data.</text>
</comment>
<dbReference type="Proteomes" id="UP000688947">
    <property type="component" value="Unassembled WGS sequence"/>
</dbReference>
<dbReference type="EMBL" id="JAENGZ010000028">
    <property type="protein sequence ID" value="KAG6972885.1"/>
    <property type="molecule type" value="Genomic_DNA"/>
</dbReference>
<dbReference type="VEuPathDB" id="FungiDB:PC110_g8161"/>
<proteinExistence type="predicted"/>
<organism evidence="2 3">
    <name type="scientific">Phytophthora cactorum</name>
    <dbReference type="NCBI Taxonomy" id="29920"/>
    <lineage>
        <taxon>Eukaryota</taxon>
        <taxon>Sar</taxon>
        <taxon>Stramenopiles</taxon>
        <taxon>Oomycota</taxon>
        <taxon>Peronosporomycetes</taxon>
        <taxon>Peronosporales</taxon>
        <taxon>Peronosporaceae</taxon>
        <taxon>Phytophthora</taxon>
    </lineage>
</organism>
<reference evidence="2" key="1">
    <citation type="submission" date="2021-01" db="EMBL/GenBank/DDBJ databases">
        <title>Phytophthora aleatoria, a newly-described species from Pinus radiata is distinct from Phytophthora cactorum isolates based on comparative genomics.</title>
        <authorList>
            <person name="Mcdougal R."/>
            <person name="Panda P."/>
            <person name="Williams N."/>
            <person name="Studholme D.J."/>
        </authorList>
    </citation>
    <scope>NUCLEOTIDE SEQUENCE</scope>
    <source>
        <strain evidence="2">NZFS 3830</strain>
    </source>
</reference>
<gene>
    <name evidence="2" type="ORF">JG687_00001230</name>
</gene>
<evidence type="ECO:0000256" key="1">
    <source>
        <dbReference type="SAM" id="MobiDB-lite"/>
    </source>
</evidence>